<evidence type="ECO:0000259" key="9">
    <source>
        <dbReference type="SMART" id="SM00656"/>
    </source>
</evidence>
<gene>
    <name evidence="10" type="ORF">R1flu_028235</name>
</gene>
<dbReference type="PANTHER" id="PTHR31683:SF187">
    <property type="entry name" value="PECTATE LYASE 18-RELATED"/>
    <property type="match status" value="1"/>
</dbReference>
<keyword evidence="6 8" id="KW-0106">Calcium</keyword>
<evidence type="ECO:0000256" key="1">
    <source>
        <dbReference type="ARBA" id="ARBA00000695"/>
    </source>
</evidence>
<evidence type="ECO:0000256" key="4">
    <source>
        <dbReference type="ARBA" id="ARBA00022723"/>
    </source>
</evidence>
<evidence type="ECO:0000256" key="7">
    <source>
        <dbReference type="ARBA" id="ARBA00023239"/>
    </source>
</evidence>
<organism evidence="10 11">
    <name type="scientific">Riccia fluitans</name>
    <dbReference type="NCBI Taxonomy" id="41844"/>
    <lineage>
        <taxon>Eukaryota</taxon>
        <taxon>Viridiplantae</taxon>
        <taxon>Streptophyta</taxon>
        <taxon>Embryophyta</taxon>
        <taxon>Marchantiophyta</taxon>
        <taxon>Marchantiopsida</taxon>
        <taxon>Marchantiidae</taxon>
        <taxon>Marchantiales</taxon>
        <taxon>Ricciaceae</taxon>
        <taxon>Riccia</taxon>
    </lineage>
</organism>
<comment type="pathway">
    <text evidence="2 8">Glycan metabolism; pectin degradation; 2-dehydro-3-deoxy-D-gluconate from pectin: step 2/5.</text>
</comment>
<evidence type="ECO:0000313" key="11">
    <source>
        <dbReference type="Proteomes" id="UP001605036"/>
    </source>
</evidence>
<comment type="cofactor">
    <cofactor evidence="8">
        <name>Ca(2+)</name>
        <dbReference type="ChEBI" id="CHEBI:29108"/>
    </cofactor>
    <text evidence="8">Binds 1 Ca(2+) ion. Required for its activity.</text>
</comment>
<dbReference type="SUPFAM" id="SSF51126">
    <property type="entry name" value="Pectin lyase-like"/>
    <property type="match status" value="1"/>
</dbReference>
<dbReference type="GO" id="GO:0046872">
    <property type="term" value="F:metal ion binding"/>
    <property type="evidence" value="ECO:0007669"/>
    <property type="project" value="UniProtKB-KW"/>
</dbReference>
<dbReference type="EMBL" id="JBHFFA010000008">
    <property type="protein sequence ID" value="KAL2609662.1"/>
    <property type="molecule type" value="Genomic_DNA"/>
</dbReference>
<dbReference type="InterPro" id="IPR045032">
    <property type="entry name" value="PEL"/>
</dbReference>
<dbReference type="Gene3D" id="2.160.20.10">
    <property type="entry name" value="Single-stranded right-handed beta-helix, Pectin lyase-like"/>
    <property type="match status" value="1"/>
</dbReference>
<dbReference type="EC" id="4.2.2.2" evidence="3 8"/>
<keyword evidence="4 8" id="KW-0479">Metal-binding</keyword>
<dbReference type="PANTHER" id="PTHR31683">
    <property type="entry name" value="PECTATE LYASE 18-RELATED"/>
    <property type="match status" value="1"/>
</dbReference>
<feature type="domain" description="Pectate lyase" evidence="9">
    <location>
        <begin position="129"/>
        <end position="324"/>
    </location>
</feature>
<accession>A0ABD1XL46</accession>
<dbReference type="SMART" id="SM00656">
    <property type="entry name" value="Amb_all"/>
    <property type="match status" value="1"/>
</dbReference>
<dbReference type="InterPro" id="IPR012334">
    <property type="entry name" value="Pectin_lyas_fold"/>
</dbReference>
<evidence type="ECO:0000256" key="3">
    <source>
        <dbReference type="ARBA" id="ARBA00012272"/>
    </source>
</evidence>
<keyword evidence="5 8" id="KW-0732">Signal</keyword>
<feature type="chain" id="PRO_5044531029" description="Pectate lyase" evidence="8">
    <location>
        <begin position="22"/>
        <end position="386"/>
    </location>
</feature>
<proteinExistence type="inferred from homology"/>
<dbReference type="InterPro" id="IPR002022">
    <property type="entry name" value="Pec_lyase"/>
</dbReference>
<protein>
    <recommendedName>
        <fullName evidence="3 8">Pectate lyase</fullName>
        <ecNumber evidence="3 8">4.2.2.2</ecNumber>
    </recommendedName>
</protein>
<feature type="signal peptide" evidence="8">
    <location>
        <begin position="1"/>
        <end position="21"/>
    </location>
</feature>
<dbReference type="Pfam" id="PF00544">
    <property type="entry name" value="Pectate_lyase_4"/>
    <property type="match status" value="1"/>
</dbReference>
<reference evidence="10 11" key="1">
    <citation type="submission" date="2024-09" db="EMBL/GenBank/DDBJ databases">
        <title>Chromosome-scale assembly of Riccia fluitans.</title>
        <authorList>
            <person name="Paukszto L."/>
            <person name="Sawicki J."/>
            <person name="Karawczyk K."/>
            <person name="Piernik-Szablinska J."/>
            <person name="Szczecinska M."/>
            <person name="Mazdziarz M."/>
        </authorList>
    </citation>
    <scope>NUCLEOTIDE SEQUENCE [LARGE SCALE GENOMIC DNA]</scope>
    <source>
        <strain evidence="10">Rf_01</strain>
        <tissue evidence="10">Aerial parts of the thallus</tissue>
    </source>
</reference>
<dbReference type="Proteomes" id="UP001605036">
    <property type="component" value="Unassembled WGS sequence"/>
</dbReference>
<keyword evidence="11" id="KW-1185">Reference proteome</keyword>
<evidence type="ECO:0000256" key="2">
    <source>
        <dbReference type="ARBA" id="ARBA00005220"/>
    </source>
</evidence>
<keyword evidence="7 8" id="KW-0456">Lyase</keyword>
<dbReference type="InterPro" id="IPR018082">
    <property type="entry name" value="AmbAllergen"/>
</dbReference>
<dbReference type="GO" id="GO:0030570">
    <property type="term" value="F:pectate lyase activity"/>
    <property type="evidence" value="ECO:0007669"/>
    <property type="project" value="UniProtKB-EC"/>
</dbReference>
<name>A0ABD1XL46_9MARC</name>
<evidence type="ECO:0000313" key="10">
    <source>
        <dbReference type="EMBL" id="KAL2609662.1"/>
    </source>
</evidence>
<evidence type="ECO:0000256" key="5">
    <source>
        <dbReference type="ARBA" id="ARBA00022729"/>
    </source>
</evidence>
<comment type="catalytic activity">
    <reaction evidence="1 8">
        <text>Eliminative cleavage of (1-&gt;4)-alpha-D-galacturonan to give oligosaccharides with 4-deoxy-alpha-D-galact-4-enuronosyl groups at their non-reducing ends.</text>
        <dbReference type="EC" id="4.2.2.2"/>
    </reaction>
</comment>
<comment type="caution">
    <text evidence="10">The sequence shown here is derived from an EMBL/GenBank/DDBJ whole genome shotgun (WGS) entry which is preliminary data.</text>
</comment>
<dbReference type="InterPro" id="IPR011050">
    <property type="entry name" value="Pectin_lyase_fold/virulence"/>
</dbReference>
<comment type="similarity">
    <text evidence="8">Belongs to the polysaccharide lyase 1 family.</text>
</comment>
<evidence type="ECO:0000256" key="8">
    <source>
        <dbReference type="RuleBase" id="RU361123"/>
    </source>
</evidence>
<evidence type="ECO:0000256" key="6">
    <source>
        <dbReference type="ARBA" id="ARBA00022837"/>
    </source>
</evidence>
<dbReference type="PRINTS" id="PR00807">
    <property type="entry name" value="AMBALLERGEN"/>
</dbReference>
<sequence>MGVSVILRVCALLAILLAADAGPRELPATPKGNTTRGATRRELTATSLAGCGSGNPIDVCWQCDSNWESHREKLADCAIGFGRGTLGGRNGAIYVVTDPGNDNPTDPKPGTLRYAVIQNEPLWIIFDRDMHIQLDEELIVTSFKTIDGRGANVHLTTSITIQEVEHVIIHGLHIHDCKPTGPAEVRSSKWHVGHRRLTDGDGISVMSSNHIWIDHNAFASCTDGLLDVTHGSDSVSITNNYFSNHDKVMLLGAHDEDWDDKSMRVTVAFNYFGTGLIQRLPRCRLGTFQVVNNFYKDWDIYAIGGSANPTVSSEGNHFEAGDTKPVTKHLDDTGNWRSVGDLFLNGAWFKPSGEGSSSSIYSKTNSFTALPASQVPSLTANAGPTS</sequence>
<dbReference type="AlphaFoldDB" id="A0ABD1XL46"/>